<gene>
    <name evidence="5" type="ORF">GXP70_06865</name>
</gene>
<comment type="similarity">
    <text evidence="1">Belongs to the GerABKA family.</text>
</comment>
<reference evidence="5 6" key="1">
    <citation type="submission" date="2020-01" db="EMBL/GenBank/DDBJ databases">
        <title>Paenibacillus sp. nov., isolated from tomato rhizosphere.</title>
        <authorList>
            <person name="Weon H.-Y."/>
            <person name="Lee S.A."/>
        </authorList>
    </citation>
    <scope>NUCLEOTIDE SEQUENCE [LARGE SCALE GENOMIC DNA]</scope>
    <source>
        <strain evidence="5 6">12200R-189</strain>
    </source>
</reference>
<accession>A0A6C0FRD7</accession>
<feature type="transmembrane region" description="Helical" evidence="4">
    <location>
        <begin position="257"/>
        <end position="277"/>
    </location>
</feature>
<feature type="region of interest" description="Disordered" evidence="3">
    <location>
        <begin position="438"/>
        <end position="461"/>
    </location>
</feature>
<feature type="compositionally biased region" description="Basic and acidic residues" evidence="3">
    <location>
        <begin position="449"/>
        <end position="461"/>
    </location>
</feature>
<dbReference type="AlphaFoldDB" id="A0A6C0FRD7"/>
<evidence type="ECO:0000256" key="3">
    <source>
        <dbReference type="SAM" id="MobiDB-lite"/>
    </source>
</evidence>
<protein>
    <submittedName>
        <fullName evidence="5">Spore germination protein</fullName>
    </submittedName>
</protein>
<dbReference type="RefSeq" id="WP_162355764.1">
    <property type="nucleotide sequence ID" value="NZ_CP048209.1"/>
</dbReference>
<keyword evidence="6" id="KW-1185">Reference proteome</keyword>
<dbReference type="PANTHER" id="PTHR22550:SF5">
    <property type="entry name" value="LEUCINE ZIPPER PROTEIN 4"/>
    <property type="match status" value="1"/>
</dbReference>
<evidence type="ECO:0000313" key="5">
    <source>
        <dbReference type="EMBL" id="QHT59698.1"/>
    </source>
</evidence>
<feature type="transmembrane region" description="Helical" evidence="4">
    <location>
        <begin position="297"/>
        <end position="317"/>
    </location>
</feature>
<dbReference type="InterPro" id="IPR004995">
    <property type="entry name" value="Spore_Ger"/>
</dbReference>
<evidence type="ECO:0000256" key="4">
    <source>
        <dbReference type="SAM" id="Phobius"/>
    </source>
</evidence>
<keyword evidence="4" id="KW-0812">Transmembrane</keyword>
<proteinExistence type="inferred from homology"/>
<sequence length="461" mass="50328">MAKLSENDLRMLFDNCADVIFETNGGFLFVYCLGMSNREQINELSTYGADLWRQHPVPLSAQWKDDLAACVFGGNLLLFDRGSACCFVQYVSDPPQRDPEESVMETSSKGARDGFTESLQTNVALIRKRLGSPTLKVESFTIGVRSQTAISLLYIQDIANKGAVDEARARLRKIQIDALISSSQLEEAISDRSLAVVPLIDNTGRPDFAAEYLISGRFVILLDGSPLAIIAPVTFTSLMKSPEDGYYRSVISSFQRLLRLFGLHLALFLPGFYIALLGFNFEQVPLPLLATIATNRIGLPVSLPFEAIAVLILFELFKEAGLRLPKSVGPTVTVVGGIIIGDAAIRAGITSPTVTVVAATTVISGYTLVNPTLSGVVSIVRIAVMVICAVLGMFGFFMSIFLLVAYLSDLKSFGVPYLAPLSPPTWSDITGALLKRPANRQRKRPQHLHLQDDTKMRGDKQ</sequence>
<organism evidence="5 6">
    <name type="scientific">Paenibacillus lycopersici</name>
    <dbReference type="NCBI Taxonomy" id="2704462"/>
    <lineage>
        <taxon>Bacteria</taxon>
        <taxon>Bacillati</taxon>
        <taxon>Bacillota</taxon>
        <taxon>Bacilli</taxon>
        <taxon>Bacillales</taxon>
        <taxon>Paenibacillaceae</taxon>
        <taxon>Paenibacillus</taxon>
    </lineage>
</organism>
<dbReference type="PANTHER" id="PTHR22550">
    <property type="entry name" value="SPORE GERMINATION PROTEIN"/>
    <property type="match status" value="1"/>
</dbReference>
<dbReference type="EMBL" id="CP048209">
    <property type="protein sequence ID" value="QHT59698.1"/>
    <property type="molecule type" value="Genomic_DNA"/>
</dbReference>
<keyword evidence="2 4" id="KW-0472">Membrane</keyword>
<dbReference type="Proteomes" id="UP000476064">
    <property type="component" value="Chromosome"/>
</dbReference>
<evidence type="ECO:0000256" key="2">
    <source>
        <dbReference type="ARBA" id="ARBA00023136"/>
    </source>
</evidence>
<dbReference type="Pfam" id="PF03323">
    <property type="entry name" value="GerA"/>
    <property type="match status" value="1"/>
</dbReference>
<name>A0A6C0FRD7_9BACL</name>
<dbReference type="KEGG" id="plyc:GXP70_06865"/>
<feature type="transmembrane region" description="Helical" evidence="4">
    <location>
        <begin position="382"/>
        <end position="407"/>
    </location>
</feature>
<dbReference type="GO" id="GO:0009847">
    <property type="term" value="P:spore germination"/>
    <property type="evidence" value="ECO:0007669"/>
    <property type="project" value="InterPro"/>
</dbReference>
<evidence type="ECO:0000256" key="1">
    <source>
        <dbReference type="ARBA" id="ARBA00005278"/>
    </source>
</evidence>
<dbReference type="InterPro" id="IPR050768">
    <property type="entry name" value="UPF0353/GerABKA_families"/>
</dbReference>
<dbReference type="PIRSF" id="PIRSF005690">
    <property type="entry name" value="GerBA"/>
    <property type="match status" value="1"/>
</dbReference>
<feature type="compositionally biased region" description="Basic residues" evidence="3">
    <location>
        <begin position="438"/>
        <end position="447"/>
    </location>
</feature>
<evidence type="ECO:0000313" key="6">
    <source>
        <dbReference type="Proteomes" id="UP000476064"/>
    </source>
</evidence>
<dbReference type="GO" id="GO:0016020">
    <property type="term" value="C:membrane"/>
    <property type="evidence" value="ECO:0007669"/>
    <property type="project" value="InterPro"/>
</dbReference>
<keyword evidence="4" id="KW-1133">Transmembrane helix</keyword>